<proteinExistence type="predicted"/>
<organism evidence="2 3">
    <name type="scientific">Anaeramoeba ignava</name>
    <name type="common">Anaerobic marine amoeba</name>
    <dbReference type="NCBI Taxonomy" id="1746090"/>
    <lineage>
        <taxon>Eukaryota</taxon>
        <taxon>Metamonada</taxon>
        <taxon>Anaeramoebidae</taxon>
        <taxon>Anaeramoeba</taxon>
    </lineage>
</organism>
<evidence type="ECO:0000313" key="3">
    <source>
        <dbReference type="Proteomes" id="UP001149090"/>
    </source>
</evidence>
<gene>
    <name evidence="2" type="ORF">M0811_12006</name>
</gene>
<protein>
    <submittedName>
        <fullName evidence="2">Uncharacterized protein</fullName>
    </submittedName>
</protein>
<name>A0A9Q0R7Q4_ANAIG</name>
<feature type="compositionally biased region" description="Basic and acidic residues" evidence="1">
    <location>
        <begin position="60"/>
        <end position="70"/>
    </location>
</feature>
<dbReference type="AlphaFoldDB" id="A0A9Q0R7Q4"/>
<dbReference type="EMBL" id="JAPDFW010000110">
    <property type="protein sequence ID" value="KAJ5068969.1"/>
    <property type="molecule type" value="Genomic_DNA"/>
</dbReference>
<dbReference type="Proteomes" id="UP001149090">
    <property type="component" value="Unassembled WGS sequence"/>
</dbReference>
<keyword evidence="3" id="KW-1185">Reference proteome</keyword>
<feature type="compositionally biased region" description="Basic residues" evidence="1">
    <location>
        <begin position="40"/>
        <end position="59"/>
    </location>
</feature>
<evidence type="ECO:0000256" key="1">
    <source>
        <dbReference type="SAM" id="MobiDB-lite"/>
    </source>
</evidence>
<reference evidence="2" key="1">
    <citation type="submission" date="2022-10" db="EMBL/GenBank/DDBJ databases">
        <title>Novel sulphate-reducing endosymbionts in the free-living metamonad Anaeramoeba.</title>
        <authorList>
            <person name="Jerlstrom-Hultqvist J."/>
            <person name="Cepicka I."/>
            <person name="Gallot-Lavallee L."/>
            <person name="Salas-Leiva D."/>
            <person name="Curtis B.A."/>
            <person name="Zahonova K."/>
            <person name="Pipaliya S."/>
            <person name="Dacks J."/>
            <person name="Roger A.J."/>
        </authorList>
    </citation>
    <scope>NUCLEOTIDE SEQUENCE</scope>
    <source>
        <strain evidence="2">BMAN</strain>
    </source>
</reference>
<feature type="region of interest" description="Disordered" evidence="1">
    <location>
        <begin position="18"/>
        <end position="121"/>
    </location>
</feature>
<feature type="compositionally biased region" description="Basic and acidic residues" evidence="1">
    <location>
        <begin position="100"/>
        <end position="121"/>
    </location>
</feature>
<accession>A0A9Q0R7Q4</accession>
<evidence type="ECO:0000313" key="2">
    <source>
        <dbReference type="EMBL" id="KAJ5068969.1"/>
    </source>
</evidence>
<comment type="caution">
    <text evidence="2">The sequence shown here is derived from an EMBL/GenBank/DDBJ whole genome shotgun (WGS) entry which is preliminary data.</text>
</comment>
<sequence length="121" mass="14944">MEKTLENFDISLINFKKETGNGNKIHLKQRNKRNQNIAKKEKKKAKKEKKMEQKRKIKERRREFEREQEKKKMKNRIRTKGNSLRNNHPHFKFVKSQQNLKEKKQTEERSEARDERKRDLL</sequence>